<feature type="chain" id="PRO_5013385775" evidence="1">
    <location>
        <begin position="20"/>
        <end position="171"/>
    </location>
</feature>
<feature type="non-terminal residue" evidence="2">
    <location>
        <position position="171"/>
    </location>
</feature>
<comment type="caution">
    <text evidence="2">The sequence shown here is derived from an EMBL/GenBank/DDBJ whole genome shotgun (WGS) entry which is preliminary data.</text>
</comment>
<evidence type="ECO:0000313" key="3">
    <source>
        <dbReference type="Proteomes" id="UP000187283"/>
    </source>
</evidence>
<feature type="signal peptide" evidence="1">
    <location>
        <begin position="1"/>
        <end position="19"/>
    </location>
</feature>
<dbReference type="AlphaFoldDB" id="A0A1R1X039"/>
<name>A0A1R1X039_9FUNG</name>
<gene>
    <name evidence="2" type="ORF">AYI70_g11842</name>
</gene>
<accession>A0A1R1X039</accession>
<protein>
    <submittedName>
        <fullName evidence="2">Uncharacterized protein</fullName>
    </submittedName>
</protein>
<evidence type="ECO:0000256" key="1">
    <source>
        <dbReference type="SAM" id="SignalP"/>
    </source>
</evidence>
<dbReference type="EMBL" id="LSSN01005915">
    <property type="protein sequence ID" value="OMJ07990.1"/>
    <property type="molecule type" value="Genomic_DNA"/>
</dbReference>
<keyword evidence="3" id="KW-1185">Reference proteome</keyword>
<organism evidence="2 3">
    <name type="scientific">Smittium culicis</name>
    <dbReference type="NCBI Taxonomy" id="133412"/>
    <lineage>
        <taxon>Eukaryota</taxon>
        <taxon>Fungi</taxon>
        <taxon>Fungi incertae sedis</taxon>
        <taxon>Zoopagomycota</taxon>
        <taxon>Kickxellomycotina</taxon>
        <taxon>Harpellomycetes</taxon>
        <taxon>Harpellales</taxon>
        <taxon>Legeriomycetaceae</taxon>
        <taxon>Smittium</taxon>
    </lineage>
</organism>
<sequence length="171" mass="19395">MISKKISILISFFVFTAIAKDDQRIELLASAERLSQQLNIDKHKNDPSDALKIRESLKYNPMSYSNINLNMYPPYPKYDEIEILKRSNIHESDCIDCEINKRGEVNVDKLIREGNCVKGWCAYPGTDCIYGISCKTWYNCIPDGFSGNLICPRPEPKTSPTPTFTSSLSST</sequence>
<reference evidence="2 3" key="1">
    <citation type="submission" date="2017-01" db="EMBL/GenBank/DDBJ databases">
        <authorList>
            <person name="Mah S.A."/>
            <person name="Swanson W.J."/>
            <person name="Moy G.W."/>
            <person name="Vacquier V.D."/>
        </authorList>
    </citation>
    <scope>NUCLEOTIDE SEQUENCE [LARGE SCALE GENOMIC DNA]</scope>
    <source>
        <strain evidence="2 3">GSMNP</strain>
    </source>
</reference>
<proteinExistence type="predicted"/>
<keyword evidence="1" id="KW-0732">Signal</keyword>
<dbReference type="Proteomes" id="UP000187283">
    <property type="component" value="Unassembled WGS sequence"/>
</dbReference>
<evidence type="ECO:0000313" key="2">
    <source>
        <dbReference type="EMBL" id="OMJ07990.1"/>
    </source>
</evidence>
<dbReference type="OrthoDB" id="5663343at2759"/>